<evidence type="ECO:0000313" key="2">
    <source>
        <dbReference type="Proteomes" id="UP000030060"/>
    </source>
</evidence>
<reference evidence="1 2" key="1">
    <citation type="journal article" date="2013" name="Genome Announc.">
        <title>Draft Genome Sequence of Pseudomonas fluorescens LMG 5329, a White Line-Inducing Principle-Producing Bioindicator for the Mushroom Pathogen Pseudomonas tolaasii.</title>
        <authorList>
            <person name="Ghequire M.G."/>
            <person name="Rokni-Zadeh H."/>
            <person name="Zarrineh P."/>
            <person name="De Mot R."/>
        </authorList>
    </citation>
    <scope>NUCLEOTIDE SEQUENCE [LARGE SCALE GENOMIC DNA]</scope>
    <source>
        <strain evidence="1 2">LMG 5329</strain>
    </source>
</reference>
<name>A0A0A1YSZ1_PSEFL</name>
<comment type="caution">
    <text evidence="1">The sequence shown here is derived from an EMBL/GenBank/DDBJ whole genome shotgun (WGS) entry which is preliminary data.</text>
</comment>
<gene>
    <name evidence="1" type="ORF">K814_0126265</name>
</gene>
<dbReference type="Proteomes" id="UP000030060">
    <property type="component" value="Unassembled WGS sequence"/>
</dbReference>
<organism evidence="1 2">
    <name type="scientific">Pseudomonas fluorescens LMG 5329</name>
    <dbReference type="NCBI Taxonomy" id="1324332"/>
    <lineage>
        <taxon>Bacteria</taxon>
        <taxon>Pseudomonadati</taxon>
        <taxon>Pseudomonadota</taxon>
        <taxon>Gammaproteobacteria</taxon>
        <taxon>Pseudomonadales</taxon>
        <taxon>Pseudomonadaceae</taxon>
        <taxon>Pseudomonas</taxon>
    </lineage>
</organism>
<dbReference type="AlphaFoldDB" id="A0A0A1YSZ1"/>
<proteinExistence type="predicted"/>
<sequence>MAGAGGQMRDPLTLLGALEAHPARFDFYGALRQLECAFAHLPRIGQAARPADEAVRFGQQPSLAFEPAMIAALTPGAAPKLLLNFFGLMGANGPLPIHLTEYIRDRQRNRNDPTLAAFCDVFHHRMISLFYRAWASAQPAVSLDRPGTDRFAQYLGSLIGIGQTSLLDRNAVPDVAKLHFAGRLGPQTRNAEGLAALLTDYLGVPVRVEQFVGHWMKLPADGLCALRSGPDAAVLGQTTVMGRKVWNTQHKFRLLIGPLDLAQTRRLLPGGDSLQRVQDWVRQYVGLALDWDVNLIVKKEQLPGLRLGSAPLGWTSWLSSQAPEQDDRQLLINPRLSITPQGPAHG</sequence>
<dbReference type="PANTHER" id="PTHR35564">
    <property type="match status" value="1"/>
</dbReference>
<dbReference type="InterPro" id="IPR010732">
    <property type="entry name" value="T6SS_TssG-like"/>
</dbReference>
<dbReference type="OrthoDB" id="1523296at2"/>
<dbReference type="PANTHER" id="PTHR35564:SF4">
    <property type="entry name" value="CYTOPLASMIC PROTEIN"/>
    <property type="match status" value="1"/>
</dbReference>
<dbReference type="Pfam" id="PF06996">
    <property type="entry name" value="T6SS_TssG"/>
    <property type="match status" value="1"/>
</dbReference>
<dbReference type="EMBL" id="ASGY01000203">
    <property type="protein sequence ID" value="KGE65025.1"/>
    <property type="molecule type" value="Genomic_DNA"/>
</dbReference>
<dbReference type="NCBIfam" id="TIGR03347">
    <property type="entry name" value="VI_chp_1"/>
    <property type="match status" value="1"/>
</dbReference>
<protein>
    <submittedName>
        <fullName evidence="1">Type VI secretion protein</fullName>
    </submittedName>
</protein>
<evidence type="ECO:0000313" key="1">
    <source>
        <dbReference type="EMBL" id="KGE65025.1"/>
    </source>
</evidence>
<accession>A0A0A1YSZ1</accession>